<dbReference type="NCBIfam" id="NF006929">
    <property type="entry name" value="PRK09414.1"/>
    <property type="match status" value="1"/>
</dbReference>
<comment type="catalytic activity">
    <reaction evidence="5">
        <text>L-glutamate + NADP(+) + H2O = 2-oxoglutarate + NH4(+) + NADPH + H(+)</text>
        <dbReference type="Rhea" id="RHEA:11612"/>
        <dbReference type="ChEBI" id="CHEBI:15377"/>
        <dbReference type="ChEBI" id="CHEBI:15378"/>
        <dbReference type="ChEBI" id="CHEBI:16810"/>
        <dbReference type="ChEBI" id="CHEBI:28938"/>
        <dbReference type="ChEBI" id="CHEBI:29985"/>
        <dbReference type="ChEBI" id="CHEBI:57783"/>
        <dbReference type="ChEBI" id="CHEBI:58349"/>
        <dbReference type="EC" id="1.4.1.4"/>
    </reaction>
</comment>
<name>A0ABT4Y0A3_METRE</name>
<dbReference type="GO" id="GO:0004354">
    <property type="term" value="F:glutamate dehydrogenase (NADP+) activity"/>
    <property type="evidence" value="ECO:0007669"/>
    <property type="project" value="UniProtKB-EC"/>
</dbReference>
<dbReference type="InterPro" id="IPR046346">
    <property type="entry name" value="Aminoacid_DH-like_N_sf"/>
</dbReference>
<dbReference type="InterPro" id="IPR033922">
    <property type="entry name" value="NAD_bind_Glu_DH"/>
</dbReference>
<evidence type="ECO:0000256" key="5">
    <source>
        <dbReference type="ARBA" id="ARBA00048584"/>
    </source>
</evidence>
<comment type="subunit">
    <text evidence="3">Homohexamer.</text>
</comment>
<dbReference type="Gene3D" id="3.40.50.720">
    <property type="entry name" value="NAD(P)-binding Rossmann-like Domain"/>
    <property type="match status" value="1"/>
</dbReference>
<dbReference type="PROSITE" id="PS00074">
    <property type="entry name" value="GLFV_DEHYDROGENASE"/>
    <property type="match status" value="1"/>
</dbReference>
<dbReference type="Pfam" id="PF00208">
    <property type="entry name" value="ELFV_dehydrog"/>
    <property type="match status" value="1"/>
</dbReference>
<keyword evidence="4 6" id="KW-0560">Oxidoreductase</keyword>
<dbReference type="PRINTS" id="PR00082">
    <property type="entry name" value="GLFDHDRGNASE"/>
</dbReference>
<dbReference type="InterPro" id="IPR014362">
    <property type="entry name" value="Glu_DH"/>
</dbReference>
<keyword evidence="10" id="KW-1185">Reference proteome</keyword>
<dbReference type="Pfam" id="PF02812">
    <property type="entry name" value="ELFV_dehydrog_N"/>
    <property type="match status" value="1"/>
</dbReference>
<evidence type="ECO:0000256" key="2">
    <source>
        <dbReference type="ARBA" id="ARBA00006382"/>
    </source>
</evidence>
<comment type="function">
    <text evidence="1">Catalyzes the reversible oxidative deamination of glutamate to alpha-ketoglutarate and ammonia.</text>
</comment>
<dbReference type="SMART" id="SM00839">
    <property type="entry name" value="ELFV_dehydrog"/>
    <property type="match status" value="1"/>
</dbReference>
<protein>
    <recommendedName>
        <fullName evidence="6">Glutamate dehydrogenase</fullName>
    </recommendedName>
</protein>
<evidence type="ECO:0000256" key="6">
    <source>
        <dbReference type="PIRNR" id="PIRNR000185"/>
    </source>
</evidence>
<evidence type="ECO:0000313" key="10">
    <source>
        <dbReference type="Proteomes" id="UP001211689"/>
    </source>
</evidence>
<dbReference type="InterPro" id="IPR033524">
    <property type="entry name" value="Glu/Leu/Phe/Val_DH_AS"/>
</dbReference>
<dbReference type="SUPFAM" id="SSF51735">
    <property type="entry name" value="NAD(P)-binding Rossmann-fold domains"/>
    <property type="match status" value="1"/>
</dbReference>
<dbReference type="CDD" id="cd05313">
    <property type="entry name" value="NAD_bind_2_Glu_DH"/>
    <property type="match status" value="1"/>
</dbReference>
<dbReference type="InterPro" id="IPR006097">
    <property type="entry name" value="Glu/Leu/Phe/Val/Trp_DH_dimer"/>
</dbReference>
<comment type="similarity">
    <text evidence="2 6 7">Belongs to the Glu/Leu/Phe/Val dehydrogenases family.</text>
</comment>
<evidence type="ECO:0000256" key="1">
    <source>
        <dbReference type="ARBA" id="ARBA00003868"/>
    </source>
</evidence>
<feature type="domain" description="Glutamate/phenylalanine/leucine/valine/L-tryptophan dehydrogenase C-terminal" evidence="8">
    <location>
        <begin position="202"/>
        <end position="442"/>
    </location>
</feature>
<evidence type="ECO:0000313" key="9">
    <source>
        <dbReference type="EMBL" id="MDA8482095.1"/>
    </source>
</evidence>
<dbReference type="PANTHER" id="PTHR43571">
    <property type="entry name" value="NADP-SPECIFIC GLUTAMATE DEHYDROGENASE 1-RELATED"/>
    <property type="match status" value="1"/>
</dbReference>
<dbReference type="Gene3D" id="3.40.50.10860">
    <property type="entry name" value="Leucine Dehydrogenase, chain A, domain 1"/>
    <property type="match status" value="1"/>
</dbReference>
<dbReference type="InterPro" id="IPR050724">
    <property type="entry name" value="Glu_Leu_Phe_Val_DH"/>
</dbReference>
<evidence type="ECO:0000256" key="4">
    <source>
        <dbReference type="ARBA" id="ARBA00023002"/>
    </source>
</evidence>
<evidence type="ECO:0000256" key="7">
    <source>
        <dbReference type="RuleBase" id="RU004417"/>
    </source>
</evidence>
<dbReference type="InterPro" id="IPR036291">
    <property type="entry name" value="NAD(P)-bd_dom_sf"/>
</dbReference>
<dbReference type="EMBL" id="JANEWF010000002">
    <property type="protein sequence ID" value="MDA8482095.1"/>
    <property type="molecule type" value="Genomic_DNA"/>
</dbReference>
<dbReference type="InterPro" id="IPR006095">
    <property type="entry name" value="Glu/Leu/Phe/Val/Trp_DH"/>
</dbReference>
<comment type="caution">
    <text evidence="9">The sequence shown here is derived from an EMBL/GenBank/DDBJ whole genome shotgun (WGS) entry which is preliminary data.</text>
</comment>
<accession>A0ABT4Y0A3</accession>
<gene>
    <name evidence="9" type="primary">gdhA</name>
    <name evidence="9" type="ORF">NNO07_03380</name>
</gene>
<dbReference type="PANTHER" id="PTHR43571:SF1">
    <property type="entry name" value="NADP-SPECIFIC GLUTAMATE DEHYDROGENASE 1-RELATED"/>
    <property type="match status" value="1"/>
</dbReference>
<organism evidence="9 10">
    <name type="scientific">Metapseudomonas resinovorans</name>
    <name type="common">Pseudomonas resinovorans</name>
    <dbReference type="NCBI Taxonomy" id="53412"/>
    <lineage>
        <taxon>Bacteria</taxon>
        <taxon>Pseudomonadati</taxon>
        <taxon>Pseudomonadota</taxon>
        <taxon>Gammaproteobacteria</taxon>
        <taxon>Pseudomonadales</taxon>
        <taxon>Pseudomonadaceae</taxon>
        <taxon>Metapseudomonas</taxon>
    </lineage>
</organism>
<dbReference type="SUPFAM" id="SSF53223">
    <property type="entry name" value="Aminoacid dehydrogenase-like, N-terminal domain"/>
    <property type="match status" value="1"/>
</dbReference>
<evidence type="ECO:0000256" key="3">
    <source>
        <dbReference type="ARBA" id="ARBA00011643"/>
    </source>
</evidence>
<sequence>MTQSVDAFLLRLKQRDPDQPEFHQAVEEVLRSLWPFLEANPKYLEAGIIERIVEPERAVLFRVPWVDDAGRVQVNRGYRVQMSSAIGPYKGGLRFHPSVNLGVLKFLAFEQVFKNSLTSLPMGGGKGGSDFDPKGKSDAEVMRFCQSFMSELYRHIGADLDVPAGDIGVGAREIGFLFGQYKRLSNEFTSVLTGKGLAYGGSLIRPEATGYGCVYFAQEMLKGSGRGFDGQRVAISGSGNVAQYAAQKVMELGGKVISLSDSEGTLFAEAGLTQEQWEELMELKNVRRGRLSELSAPGLRFMPGQRPWSLACDIALPCATQNELNGEDARALLANGCICVAEGANMPSTLEAVDLFLEAGILFAPGKASNAGGVATSGLEMSQNAMRLHWTAGEVDQRLHGIMQNIHHACVSYGEENGRINYVKGANIAGFVKVADAMLAQGVV</sequence>
<dbReference type="Proteomes" id="UP001211689">
    <property type="component" value="Unassembled WGS sequence"/>
</dbReference>
<dbReference type="PIRSF" id="PIRSF000185">
    <property type="entry name" value="Glu_DH"/>
    <property type="match status" value="1"/>
</dbReference>
<reference evidence="9 10" key="1">
    <citation type="submission" date="2022-07" db="EMBL/GenBank/DDBJ databases">
        <title>Genome Analysis of Selected Gammaproteobacteria from Nigerian Food snails.</title>
        <authorList>
            <person name="Okafor A.C."/>
        </authorList>
    </citation>
    <scope>NUCLEOTIDE SEQUENCE [LARGE SCALE GENOMIC DNA]</scope>
    <source>
        <strain evidence="9 10">Awg 2</strain>
    </source>
</reference>
<dbReference type="RefSeq" id="WP_271470014.1">
    <property type="nucleotide sequence ID" value="NZ_JANEWF010000002.1"/>
</dbReference>
<dbReference type="InterPro" id="IPR006096">
    <property type="entry name" value="Glu/Leu/Phe/Val/Trp_DH_C"/>
</dbReference>
<evidence type="ECO:0000259" key="8">
    <source>
        <dbReference type="SMART" id="SM00839"/>
    </source>
</evidence>
<proteinExistence type="inferred from homology"/>
<dbReference type="Gene3D" id="1.10.285.10">
    <property type="entry name" value="Glutamate Dehydrogenase, chain A, domain 3"/>
    <property type="match status" value="2"/>
</dbReference>